<dbReference type="EMBL" id="JAULSN010000005">
    <property type="protein sequence ID" value="KAK3371010.1"/>
    <property type="molecule type" value="Genomic_DNA"/>
</dbReference>
<dbReference type="PANTHER" id="PTHR12265">
    <property type="entry name" value="TRANSMEMBRANE PROTEIN 53"/>
    <property type="match status" value="1"/>
</dbReference>
<name>A0AAE0N5H6_9PEZI</name>
<evidence type="ECO:0000313" key="1">
    <source>
        <dbReference type="EMBL" id="KAK3371010.1"/>
    </source>
</evidence>
<dbReference type="Proteomes" id="UP001287356">
    <property type="component" value="Unassembled WGS sequence"/>
</dbReference>
<reference evidence="1" key="2">
    <citation type="submission" date="2023-06" db="EMBL/GenBank/DDBJ databases">
        <authorList>
            <consortium name="Lawrence Berkeley National Laboratory"/>
            <person name="Haridas S."/>
            <person name="Hensen N."/>
            <person name="Bonometti L."/>
            <person name="Westerberg I."/>
            <person name="Brannstrom I.O."/>
            <person name="Guillou S."/>
            <person name="Cros-Aarteil S."/>
            <person name="Calhoun S."/>
            <person name="Kuo A."/>
            <person name="Mondo S."/>
            <person name="Pangilinan J."/>
            <person name="Riley R."/>
            <person name="Labutti K."/>
            <person name="Andreopoulos B."/>
            <person name="Lipzen A."/>
            <person name="Chen C."/>
            <person name="Yanf M."/>
            <person name="Daum C."/>
            <person name="Ng V."/>
            <person name="Clum A."/>
            <person name="Steindorff A."/>
            <person name="Ohm R."/>
            <person name="Martin F."/>
            <person name="Silar P."/>
            <person name="Natvig D."/>
            <person name="Lalanne C."/>
            <person name="Gautier V."/>
            <person name="Ament-Velasquez S.L."/>
            <person name="Kruys A."/>
            <person name="Hutchinson M.I."/>
            <person name="Powell A.J."/>
            <person name="Barry K."/>
            <person name="Miller A.N."/>
            <person name="Grigoriev I.V."/>
            <person name="Debuchy R."/>
            <person name="Gladieux P."/>
            <person name="Thoren M.H."/>
            <person name="Johannesson H."/>
        </authorList>
    </citation>
    <scope>NUCLEOTIDE SEQUENCE</scope>
    <source>
        <strain evidence="1">CBS 958.72</strain>
    </source>
</reference>
<evidence type="ECO:0008006" key="3">
    <source>
        <dbReference type="Google" id="ProtNLM"/>
    </source>
</evidence>
<evidence type="ECO:0000313" key="2">
    <source>
        <dbReference type="Proteomes" id="UP001287356"/>
    </source>
</evidence>
<reference evidence="1" key="1">
    <citation type="journal article" date="2023" name="Mol. Phylogenet. Evol.">
        <title>Genome-scale phylogeny and comparative genomics of the fungal order Sordariales.</title>
        <authorList>
            <person name="Hensen N."/>
            <person name="Bonometti L."/>
            <person name="Westerberg I."/>
            <person name="Brannstrom I.O."/>
            <person name="Guillou S."/>
            <person name="Cros-Aarteil S."/>
            <person name="Calhoun S."/>
            <person name="Haridas S."/>
            <person name="Kuo A."/>
            <person name="Mondo S."/>
            <person name="Pangilinan J."/>
            <person name="Riley R."/>
            <person name="LaButti K."/>
            <person name="Andreopoulos B."/>
            <person name="Lipzen A."/>
            <person name="Chen C."/>
            <person name="Yan M."/>
            <person name="Daum C."/>
            <person name="Ng V."/>
            <person name="Clum A."/>
            <person name="Steindorff A."/>
            <person name="Ohm R.A."/>
            <person name="Martin F."/>
            <person name="Silar P."/>
            <person name="Natvig D.O."/>
            <person name="Lalanne C."/>
            <person name="Gautier V."/>
            <person name="Ament-Velasquez S.L."/>
            <person name="Kruys A."/>
            <person name="Hutchinson M.I."/>
            <person name="Powell A.J."/>
            <person name="Barry K."/>
            <person name="Miller A.N."/>
            <person name="Grigoriev I.V."/>
            <person name="Debuchy R."/>
            <person name="Gladieux P."/>
            <person name="Hiltunen Thoren M."/>
            <person name="Johannesson H."/>
        </authorList>
    </citation>
    <scope>NUCLEOTIDE SEQUENCE</scope>
    <source>
        <strain evidence="1">CBS 958.72</strain>
    </source>
</reference>
<dbReference type="InterPro" id="IPR008547">
    <property type="entry name" value="DUF829_TMEM53"/>
</dbReference>
<sequence>MASTAPVARDAAKPLSFMTKLSPNVYINSNSNSNSNSNTTAPPKLVVLLTWMGAREAHIAKYVRPYQALFPSSPILLVRSEPMQFLVPGGGLAEAATAKTALQSVLPPADTKPDTKPEVLVHAWSNGGSKVLFQLRSAVGAASFPRHTVVLDSAPGQLTYHGAIAAFAAGLTGLTRWAVLPILHVLSGLFVVWKALFGRVAPEALARVSAAHNGAQWRGAEVRRTYIYSDVDALVDSRHVEQHIADAKKAGFDVRVEKFEGTPHVAHVRGGEDRYWRAVKETWEGVA</sequence>
<dbReference type="PANTHER" id="PTHR12265:SF40">
    <property type="entry name" value="DUF829-DOMAIN-CONTAINING PROTEIN"/>
    <property type="match status" value="1"/>
</dbReference>
<organism evidence="1 2">
    <name type="scientific">Lasiosphaeria ovina</name>
    <dbReference type="NCBI Taxonomy" id="92902"/>
    <lineage>
        <taxon>Eukaryota</taxon>
        <taxon>Fungi</taxon>
        <taxon>Dikarya</taxon>
        <taxon>Ascomycota</taxon>
        <taxon>Pezizomycotina</taxon>
        <taxon>Sordariomycetes</taxon>
        <taxon>Sordariomycetidae</taxon>
        <taxon>Sordariales</taxon>
        <taxon>Lasiosphaeriaceae</taxon>
        <taxon>Lasiosphaeria</taxon>
    </lineage>
</organism>
<comment type="caution">
    <text evidence="1">The sequence shown here is derived from an EMBL/GenBank/DDBJ whole genome shotgun (WGS) entry which is preliminary data.</text>
</comment>
<dbReference type="Pfam" id="PF05705">
    <property type="entry name" value="DUF829"/>
    <property type="match status" value="1"/>
</dbReference>
<dbReference type="InterPro" id="IPR029058">
    <property type="entry name" value="AB_hydrolase_fold"/>
</dbReference>
<gene>
    <name evidence="1" type="ORF">B0T24DRAFT_530401</name>
</gene>
<dbReference type="AlphaFoldDB" id="A0AAE0N5H6"/>
<proteinExistence type="predicted"/>
<keyword evidence="2" id="KW-1185">Reference proteome</keyword>
<accession>A0AAE0N5H6</accession>
<protein>
    <recommendedName>
        <fullName evidence="3">Indole-diterpene biosynthesis protein PaxU</fullName>
    </recommendedName>
</protein>
<dbReference type="SUPFAM" id="SSF53474">
    <property type="entry name" value="alpha/beta-Hydrolases"/>
    <property type="match status" value="1"/>
</dbReference>